<reference evidence="2 3" key="1">
    <citation type="submission" date="2019-01" db="EMBL/GenBank/DDBJ databases">
        <authorList>
            <person name="Chen W.-M."/>
        </authorList>
    </citation>
    <scope>NUCLEOTIDE SEQUENCE [LARGE SCALE GENOMIC DNA]</scope>
    <source>
        <strain evidence="2 3">KYPC3</strain>
    </source>
</reference>
<dbReference type="PANTHER" id="PTHR33525:SF3">
    <property type="entry name" value="RIBONUCLEASE Y"/>
    <property type="match status" value="1"/>
</dbReference>
<name>A0A437R0G4_9GAMM</name>
<dbReference type="InterPro" id="IPR052340">
    <property type="entry name" value="RNase_Y/CdgJ"/>
</dbReference>
<dbReference type="AlphaFoldDB" id="A0A437R0G4"/>
<organism evidence="2 3">
    <name type="scientific">Rheinheimera riviphila</name>
    <dbReference type="NCBI Taxonomy" id="1834037"/>
    <lineage>
        <taxon>Bacteria</taxon>
        <taxon>Pseudomonadati</taxon>
        <taxon>Pseudomonadota</taxon>
        <taxon>Gammaproteobacteria</taxon>
        <taxon>Chromatiales</taxon>
        <taxon>Chromatiaceae</taxon>
        <taxon>Rheinheimera</taxon>
    </lineage>
</organism>
<gene>
    <name evidence="2" type="ORF">EOE67_06545</name>
</gene>
<proteinExistence type="predicted"/>
<dbReference type="Proteomes" id="UP000283077">
    <property type="component" value="Unassembled WGS sequence"/>
</dbReference>
<dbReference type="InterPro" id="IPR013976">
    <property type="entry name" value="HDOD"/>
</dbReference>
<dbReference type="EMBL" id="SACS01000005">
    <property type="protein sequence ID" value="RVU40249.1"/>
    <property type="molecule type" value="Genomic_DNA"/>
</dbReference>
<evidence type="ECO:0000313" key="3">
    <source>
        <dbReference type="Proteomes" id="UP000283077"/>
    </source>
</evidence>
<comment type="caution">
    <text evidence="2">The sequence shown here is derived from an EMBL/GenBank/DDBJ whole genome shotgun (WGS) entry which is preliminary data.</text>
</comment>
<dbReference type="Pfam" id="PF08668">
    <property type="entry name" value="HDOD"/>
    <property type="match status" value="1"/>
</dbReference>
<dbReference type="PANTHER" id="PTHR33525">
    <property type="match status" value="1"/>
</dbReference>
<dbReference type="SUPFAM" id="SSF109604">
    <property type="entry name" value="HD-domain/PDEase-like"/>
    <property type="match status" value="1"/>
</dbReference>
<dbReference type="PROSITE" id="PS51833">
    <property type="entry name" value="HDOD"/>
    <property type="match status" value="1"/>
</dbReference>
<evidence type="ECO:0000313" key="2">
    <source>
        <dbReference type="EMBL" id="RVU40249.1"/>
    </source>
</evidence>
<feature type="domain" description="HDOD" evidence="1">
    <location>
        <begin position="94"/>
        <end position="308"/>
    </location>
</feature>
<protein>
    <submittedName>
        <fullName evidence="2">HDOD domain-containing protein</fullName>
    </submittedName>
</protein>
<sequence length="373" mass="42063">MSIAVVLQQRFFDCVLEVSPEQTRFGVKTGQRKGQQPDTKRTLLAIEQQAQQNRQAGVAAKQQFLEFTQAHLHDQVAEELFLKLGKFDTIASTVFSLAEGFPPVLDTLSTKAVTLSQLEALISKVDWLKEDILKLVNQPNYRKKTSSGTYVKELKTALGMVGIESLKQIVPVFGLKRCLPHATDPFTGFKTNIWEYSLAVAIASQRLAEETGDNQFVAFCAGLFNSLGYFVVTRTYLRTYQQTKQTALLQARDARDTVLTDALDSLNADASFLTSCFQEFAAIISADLVSKWQLKRIPLCNTLDQLAEGVTFQGANQLTRLLHQAEYFAQSQTLRKAKLLSDAEDQQWRQEVQLREDYLHILQNTRLDKLDLE</sequence>
<evidence type="ECO:0000259" key="1">
    <source>
        <dbReference type="PROSITE" id="PS51833"/>
    </source>
</evidence>
<dbReference type="OrthoDB" id="6233174at2"/>
<dbReference type="Gene3D" id="1.10.3210.10">
    <property type="entry name" value="Hypothetical protein af1432"/>
    <property type="match status" value="1"/>
</dbReference>
<accession>A0A437R0G4</accession>
<keyword evidence="3" id="KW-1185">Reference proteome</keyword>
<dbReference type="RefSeq" id="WP_127698236.1">
    <property type="nucleotide sequence ID" value="NZ_SACS01000005.1"/>
</dbReference>